<reference evidence="2" key="1">
    <citation type="submission" date="2022-07" db="EMBL/GenBank/DDBJ databases">
        <title>Phylogenomic reconstructions and comparative analyses of Kickxellomycotina fungi.</title>
        <authorList>
            <person name="Reynolds N.K."/>
            <person name="Stajich J.E."/>
            <person name="Barry K."/>
            <person name="Grigoriev I.V."/>
            <person name="Crous P."/>
            <person name="Smith M.E."/>
        </authorList>
    </citation>
    <scope>NUCLEOTIDE SEQUENCE</scope>
    <source>
        <strain evidence="2">RSA 567</strain>
    </source>
</reference>
<dbReference type="Proteomes" id="UP001151582">
    <property type="component" value="Unassembled WGS sequence"/>
</dbReference>
<feature type="region of interest" description="Disordered" evidence="1">
    <location>
        <begin position="322"/>
        <end position="459"/>
    </location>
</feature>
<feature type="region of interest" description="Disordered" evidence="1">
    <location>
        <begin position="1588"/>
        <end position="1613"/>
    </location>
</feature>
<feature type="compositionally biased region" description="Low complexity" evidence="1">
    <location>
        <begin position="1396"/>
        <end position="1413"/>
    </location>
</feature>
<feature type="region of interest" description="Disordered" evidence="1">
    <location>
        <begin position="782"/>
        <end position="807"/>
    </location>
</feature>
<feature type="compositionally biased region" description="Low complexity" evidence="1">
    <location>
        <begin position="200"/>
        <end position="221"/>
    </location>
</feature>
<feature type="region of interest" description="Disordered" evidence="1">
    <location>
        <begin position="1"/>
        <end position="32"/>
    </location>
</feature>
<feature type="region of interest" description="Disordered" evidence="1">
    <location>
        <begin position="1746"/>
        <end position="1768"/>
    </location>
</feature>
<proteinExistence type="predicted"/>
<feature type="region of interest" description="Disordered" evidence="1">
    <location>
        <begin position="1625"/>
        <end position="1713"/>
    </location>
</feature>
<evidence type="ECO:0000313" key="2">
    <source>
        <dbReference type="EMBL" id="KAJ1976133.1"/>
    </source>
</evidence>
<feature type="compositionally biased region" description="Basic and acidic residues" evidence="1">
    <location>
        <begin position="1"/>
        <end position="10"/>
    </location>
</feature>
<feature type="compositionally biased region" description="Polar residues" evidence="1">
    <location>
        <begin position="382"/>
        <end position="398"/>
    </location>
</feature>
<protein>
    <submittedName>
        <fullName evidence="2">Uncharacterized protein</fullName>
    </submittedName>
</protein>
<feature type="compositionally biased region" description="Low complexity" evidence="1">
    <location>
        <begin position="1295"/>
        <end position="1317"/>
    </location>
</feature>
<accession>A0A9W8B398</accession>
<feature type="compositionally biased region" description="Low complexity" evidence="1">
    <location>
        <begin position="1748"/>
        <end position="1763"/>
    </location>
</feature>
<evidence type="ECO:0000313" key="3">
    <source>
        <dbReference type="Proteomes" id="UP001151582"/>
    </source>
</evidence>
<gene>
    <name evidence="2" type="ORF">H4R34_004092</name>
</gene>
<feature type="non-terminal residue" evidence="2">
    <location>
        <position position="2225"/>
    </location>
</feature>
<feature type="region of interest" description="Disordered" evidence="1">
    <location>
        <begin position="237"/>
        <end position="269"/>
    </location>
</feature>
<keyword evidence="3" id="KW-1185">Reference proteome</keyword>
<feature type="compositionally biased region" description="Acidic residues" evidence="1">
    <location>
        <begin position="1991"/>
        <end position="2003"/>
    </location>
</feature>
<name>A0A9W8B398_9FUNG</name>
<sequence length="2225" mass="235169">MPVSRPRVETLEAALAFPPTSPSWPNQSTASHNREIEIEVEEEVPVTANPLVPDDVVKKYDQVMDEMKRIRGALGQRARRKRRMRVAALDDSDASLDMESETGAPLPPYPPALGSPRPMAAYPLVAEPAPPFRTPPEAAATAQATAAMADAKAINCSSPASAVGGEPTTRTLPTPFAPTAQQKSHRSKSPGFSVRRLKSTKTPPANPTSSSSSALSASSGSGFLTHLHSKLSRTPILGNRLPATQSPPEPVKEASARPSPRTPLPPLEMDESGAFIVHTARPSLLSPVYHATTPMPGRTLPALDLDDPNAFVAVSPVEAPDGWFRSQPGTPQLPVHSTKPRQLKVRNVAESDSQSASSSQSTSPVHPPVPCQQPTLAAASLPLNSISSPHSPPSLVSFSPQSSTTAKAPSTAPPSSPPPSFTTQPTLARVTKRPSPLVCAPTPATNGTGLPNGPSEPTPLPFTPVTSVAKHSYAPSPQAAPITATTTAELPLTATLPTSPFAQAYETHSSPPPMALADSSRQSLSVDSLSMESHISVSASTYPRHILRQAQRQAESQGQAHIPTAAAALMPPSPTTTRVPNSARQRWCPQNQDLSSRVISQHSFGAGSSFGHHSFSYTPSYAGRPSFFGDDDTSTYYHGSEGWGQSSLSRYRSLRKRASDSAIHRRHCLEQNQQGMKHLHRFRSVKETIAPISAVQGYPVDPPLGRWRTRAPPTTPGQWQDSVAQGLLPSPAPALLPSFIAASVLTPPPHPAAAELALDRPARSLVTSPAQVYLSVQLSNSGAPTLNSSSFKTSSSRDSTPPKATDCTASLLANSTSPKVYSMVRQPSPDLSPSLPSISETLLLSQVQPRVSAEPATILPVNYTNATPPPPLHEPTETAVIERPMVPPKLVLVVESMSSPTKSSIELDLEIAELDRELASMTSHLNSQSFIAPNTYSDGIDDFHGQDGLLPDAEAIIGRGSADGVGPTSPIVAMAAHAHEMPSFSSASMDPLHSSLVVAVDAEPRRWVNNAAPGTAVVSSTATHADTSHRLLPSPMAICAQPSLTVPLQPLLSPESAVEPLLQPNNAIDSHSIQSALSQSIPAVLPFSNNTAQLEAPMTEQSVERPFTRATTPPVLAPIALSPPATQPPFAGTLLSPNATVSATPTSRGDSVPLPVTHCSQAEPSKAPMPHDPHTLPTRGATADPKPANRPLPTAASTSPARTLRIDTRIRPADQVPLAPSPEAQRRPSLTNARSGARRASQRAARDLLQELESELSMELARLSSSTPRSATVPSRPLVPDVPPRPQWSDTVLHPLSQPATPLSPALSAELPSSPRLHSPQGHLAGAARGQATIKHLEDAGGHSLPNSQPLGAEPVVRRHPSRESLDILATMEAFPFPPSMRSEHSISQLSPLTRPVSATSTVSPTSPFSKPVMAQQRIRPSSQRSKESVMDALSSIMESLQHDMATPVTPIQRQAMVLAQREALSVQPSPPVVPEKSSPTVQEPINEPRLSAASAGPNSAAIASLDALLADLAPSVQAQADAATAAPTQAVDSGINSPSVSASCDEISPKNRRVSLDMPHQNALSSSTMSPRSDGHIAKPIGVSEAASQVLQRNSQTRSPVEQATPGDESATYLNYADYGATDDTMPQSIFSPASPAESATPATGTGDVSVHSEVRRDAQDRRISTERATNGRSSPLVPSASSDPLPTTESATNQSAHLAGNPLLSPPALQTSPQIENFHCHHEPFEKEDGSFAYSVQRPDTFPEWSQQASAGSAGQSPAKQPVVSDSLPAMGLSSVNHSPQSLASLTIDALSPDPIAPHDGSSARHRELSPIVEGNQKHEFASSMVGAQPSFEINDFSEVTDSVYARRGRPSLHSLRSIQTSYSQTRTWSISSIELSPDSVSRRPYFSPLRAGFSPQNGEFSADIAPETYPDMVQTGLKTVVPYLQIPGNDAFQRETIHINPKSEPPSFVEMAPPPTTPLSIGHRATEPTDVVAFPRLDTSGGTSALESESEIDSSADETEGPEEIVQFGLIASPGFATQANNGERVVSLQPARRVRLSSFSGSQKSIPSTPRHEKVTVTTAVVPFSGHTALAEQGSPLSADSDTQGKFLTVPSVISPSRVNGCQPSSRRSLSAQMVSETPRSSDQARSNENIKVQPMAQSPSQLHTDDERPPGIVATTGTTGHLAAAIPVVTEAKVVDATMARPAHMPLPVKAELPLNQLDQVACTRDDCGLPETITNGRAM</sequence>
<feature type="region of interest" description="Disordered" evidence="1">
    <location>
        <begin position="159"/>
        <end position="221"/>
    </location>
</feature>
<dbReference type="EMBL" id="JANBQB010000461">
    <property type="protein sequence ID" value="KAJ1976133.1"/>
    <property type="molecule type" value="Genomic_DNA"/>
</dbReference>
<comment type="caution">
    <text evidence="2">The sequence shown here is derived from an EMBL/GenBank/DDBJ whole genome shotgun (WGS) entry which is preliminary data.</text>
</comment>
<feature type="compositionally biased region" description="Low complexity" evidence="1">
    <location>
        <begin position="399"/>
        <end position="410"/>
    </location>
</feature>
<feature type="compositionally biased region" description="Basic and acidic residues" evidence="1">
    <location>
        <begin position="1652"/>
        <end position="1667"/>
    </location>
</feature>
<evidence type="ECO:0000256" key="1">
    <source>
        <dbReference type="SAM" id="MobiDB-lite"/>
    </source>
</evidence>
<organism evidence="2 3">
    <name type="scientific">Dimargaris verticillata</name>
    <dbReference type="NCBI Taxonomy" id="2761393"/>
    <lineage>
        <taxon>Eukaryota</taxon>
        <taxon>Fungi</taxon>
        <taxon>Fungi incertae sedis</taxon>
        <taxon>Zoopagomycota</taxon>
        <taxon>Kickxellomycotina</taxon>
        <taxon>Dimargaritomycetes</taxon>
        <taxon>Dimargaritales</taxon>
        <taxon>Dimargaritaceae</taxon>
        <taxon>Dimargaris</taxon>
    </lineage>
</organism>
<feature type="compositionally biased region" description="Pro residues" evidence="1">
    <location>
        <begin position="411"/>
        <end position="420"/>
    </location>
</feature>
<feature type="compositionally biased region" description="Low complexity" evidence="1">
    <location>
        <begin position="1633"/>
        <end position="1648"/>
    </location>
</feature>
<feature type="compositionally biased region" description="Polar residues" evidence="1">
    <location>
        <begin position="1681"/>
        <end position="1698"/>
    </location>
</feature>
<feature type="compositionally biased region" description="Polar residues" evidence="1">
    <location>
        <begin position="1135"/>
        <end position="1149"/>
    </location>
</feature>
<feature type="region of interest" description="Disordered" evidence="1">
    <location>
        <begin position="1260"/>
        <end position="1362"/>
    </location>
</feature>
<feature type="compositionally biased region" description="Polar residues" evidence="1">
    <location>
        <begin position="1588"/>
        <end position="1603"/>
    </location>
</feature>
<feature type="region of interest" description="Disordered" evidence="1">
    <location>
        <begin position="1396"/>
        <end position="1427"/>
    </location>
</feature>
<feature type="compositionally biased region" description="Low complexity" evidence="1">
    <location>
        <begin position="788"/>
        <end position="799"/>
    </location>
</feature>
<feature type="region of interest" description="Disordered" evidence="1">
    <location>
        <begin position="1981"/>
        <end position="2003"/>
    </location>
</feature>
<feature type="compositionally biased region" description="Low complexity" evidence="1">
    <location>
        <begin position="351"/>
        <end position="363"/>
    </location>
</feature>
<feature type="region of interest" description="Disordered" evidence="1">
    <location>
        <begin position="1127"/>
        <end position="1245"/>
    </location>
</feature>
<dbReference type="OrthoDB" id="10543128at2759"/>
<feature type="region of interest" description="Disordered" evidence="1">
    <location>
        <begin position="2096"/>
        <end position="2133"/>
    </location>
</feature>